<feature type="transmembrane region" description="Helical" evidence="1">
    <location>
        <begin position="68"/>
        <end position="87"/>
    </location>
</feature>
<keyword evidence="1" id="KW-0472">Membrane</keyword>
<comment type="caution">
    <text evidence="2">The sequence shown here is derived from an EMBL/GenBank/DDBJ whole genome shotgun (WGS) entry which is preliminary data.</text>
</comment>
<reference evidence="2 3" key="1">
    <citation type="journal article" date="2019" name="Genome Biol. Evol.">
        <title>Nanopore Sequencing Significantly Improves Genome Assembly of the Protozoan Parasite Trypanosoma cruzi.</title>
        <authorList>
            <person name="Diaz-Viraque F."/>
            <person name="Pita S."/>
            <person name="Greif G."/>
            <person name="de Souza R.C.M."/>
            <person name="Iraola G."/>
            <person name="Robello C."/>
        </authorList>
    </citation>
    <scope>NUCLEOTIDE SEQUENCE [LARGE SCALE GENOMIC DNA]</scope>
    <source>
        <strain evidence="2 3">Berenice</strain>
    </source>
</reference>
<keyword evidence="1" id="KW-0812">Transmembrane</keyword>
<name>A0A7J6Y101_TRYCR</name>
<organism evidence="2 3">
    <name type="scientific">Trypanosoma cruzi</name>
    <dbReference type="NCBI Taxonomy" id="5693"/>
    <lineage>
        <taxon>Eukaryota</taxon>
        <taxon>Discoba</taxon>
        <taxon>Euglenozoa</taxon>
        <taxon>Kinetoplastea</taxon>
        <taxon>Metakinetoplastina</taxon>
        <taxon>Trypanosomatida</taxon>
        <taxon>Trypanosomatidae</taxon>
        <taxon>Trypanosoma</taxon>
        <taxon>Schizotrypanum</taxon>
    </lineage>
</organism>
<dbReference type="VEuPathDB" id="TriTrypDB:BCY84_20346"/>
<proteinExistence type="predicted"/>
<gene>
    <name evidence="2" type="ORF">ECC02_006499</name>
</gene>
<sequence>MEQAVVSLCAFLLISFVLFLLLVFLSLLCLIVLFFFFFFLPPLCFHLLCHRACCASVQQRKQEGTGRMFPFFICPLFFFFVFLSFSWCVCVCVFPQPPAATKRKEKKTEFIFSERTGLPYYPFFFFFLFEARPCDFVSSLSLPTVMPRLLIFANGMHSRGDGFVKYPFSGMWQCTLPSGTPVKERCEQKAPSSAPAANEASSALQLTTPNGSQLGACEVVRAESQTPTQQQMVKREEAVSLHLRPLFLPLHFQLISVSSKYLCSILFAARPHPLSEVHVVRLRKITSGRKLCEVMGIAFASTSGATWADVLSFVRRSPVSCLSAEMSQTVVWRLNCLAPAESGVNVGAGFFGRVTGLFSLHSPVKEAFGEGEEETLHVVLATSKEGAVCTPPDRVVSGCKEPPPLPPKQTHREKLPYELPQRNLSAAFIEAQEEEEKVTTAGSKEATTNFSAGSECALEKKEPQPTYAEVPTWGIRRQNSGVNSTEALVREWRRRLIALRKEIFSSLCNDTAIIAARNQILQLQKEKKQECHLYCARSIAILLKAGLQEVLCDVLFDVATFLMLGGQKQRSVHRLLQECITTAQATGEELEKRRVDVAAALRLPHGILRLRLLRHHCCAAHLMGEPVQRVMLEEALRVNKGVMALLLGNWAGAICPEVRSTVGGHGDGDASVEQLVSGALTAALSLLEMSFLAKSATLCDEMTSAAGSLLLWLRDTSGGRFEIPVALAARLEERVAEFPNGELDGMLRWCNLPPAVQVKKLCRHVEFCCGVVRAVSSGVLFDYQFARTRAILRGREAALPNAASDVS</sequence>
<dbReference type="EMBL" id="JABDHM010000051">
    <property type="protein sequence ID" value="KAF5220431.1"/>
    <property type="molecule type" value="Genomic_DNA"/>
</dbReference>
<protein>
    <submittedName>
        <fullName evidence="2">Uncharacterized protein</fullName>
    </submittedName>
</protein>
<evidence type="ECO:0000313" key="2">
    <source>
        <dbReference type="EMBL" id="KAF5220431.1"/>
    </source>
</evidence>
<accession>A0A7J6Y101</accession>
<dbReference type="AlphaFoldDB" id="A0A7J6Y101"/>
<dbReference type="VEuPathDB" id="TriTrypDB:ECC02_006499"/>
<evidence type="ECO:0000256" key="1">
    <source>
        <dbReference type="SAM" id="Phobius"/>
    </source>
</evidence>
<keyword evidence="1" id="KW-1133">Transmembrane helix</keyword>
<feature type="transmembrane region" description="Helical" evidence="1">
    <location>
        <begin position="12"/>
        <end position="40"/>
    </location>
</feature>
<dbReference type="Proteomes" id="UP000583944">
    <property type="component" value="Unassembled WGS sequence"/>
</dbReference>
<evidence type="ECO:0000313" key="3">
    <source>
        <dbReference type="Proteomes" id="UP000583944"/>
    </source>
</evidence>